<dbReference type="GO" id="GO:0046872">
    <property type="term" value="F:metal ion binding"/>
    <property type="evidence" value="ECO:0007669"/>
    <property type="project" value="UniProtKB-KW"/>
</dbReference>
<comment type="caution">
    <text evidence="2">The sequence shown here is derived from an EMBL/GenBank/DDBJ whole genome shotgun (WGS) entry which is preliminary data.</text>
</comment>
<feature type="binding site" evidence="1">
    <location>
        <position position="52"/>
    </location>
    <ligand>
        <name>Mg(2+)</name>
        <dbReference type="ChEBI" id="CHEBI:18420"/>
        <label>1</label>
    </ligand>
</feature>
<dbReference type="SUPFAM" id="SSF101478">
    <property type="entry name" value="ADP-ribosylglycohydrolase"/>
    <property type="match status" value="1"/>
</dbReference>
<dbReference type="InterPro" id="IPR005502">
    <property type="entry name" value="Ribosyl_crysJ1"/>
</dbReference>
<dbReference type="STRING" id="454136.NIES2119_06220"/>
<comment type="cofactor">
    <cofactor evidence="1">
        <name>Mg(2+)</name>
        <dbReference type="ChEBI" id="CHEBI:18420"/>
    </cofactor>
    <text evidence="1">Binds 2 magnesium ions per subunit.</text>
</comment>
<organism evidence="2 3">
    <name type="scientific">[Phormidium ambiguum] IAM M-71</name>
    <dbReference type="NCBI Taxonomy" id="454136"/>
    <lineage>
        <taxon>Bacteria</taxon>
        <taxon>Bacillati</taxon>
        <taxon>Cyanobacteriota</taxon>
        <taxon>Cyanophyceae</taxon>
        <taxon>Oscillatoriophycideae</taxon>
        <taxon>Aerosakkonematales</taxon>
        <taxon>Aerosakkonemataceae</taxon>
        <taxon>Floridanema</taxon>
    </lineage>
</organism>
<keyword evidence="1" id="KW-0460">Magnesium</keyword>
<reference evidence="2 3" key="1">
    <citation type="submission" date="2016-11" db="EMBL/GenBank/DDBJ databases">
        <title>Draft Genome Sequences of Nine Cyanobacterial Strains from Diverse Habitats.</title>
        <authorList>
            <person name="Zhu T."/>
            <person name="Hou S."/>
            <person name="Lu X."/>
            <person name="Hess W.R."/>
        </authorList>
    </citation>
    <scope>NUCLEOTIDE SEQUENCE [LARGE SCALE GENOMIC DNA]</scope>
    <source>
        <strain evidence="2 3">IAM M-71</strain>
    </source>
</reference>
<dbReference type="PANTHER" id="PTHR16222:SF12">
    <property type="entry name" value="ADP-RIBOSYLGLYCOHYDROLASE-RELATED"/>
    <property type="match status" value="1"/>
</dbReference>
<evidence type="ECO:0000256" key="1">
    <source>
        <dbReference type="PIRSR" id="PIRSR605502-1"/>
    </source>
</evidence>
<keyword evidence="2" id="KW-0378">Hydrolase</keyword>
<evidence type="ECO:0000313" key="3">
    <source>
        <dbReference type="Proteomes" id="UP000185860"/>
    </source>
</evidence>
<dbReference type="Proteomes" id="UP000185860">
    <property type="component" value="Unassembled WGS sequence"/>
</dbReference>
<keyword evidence="1" id="KW-0479">Metal-binding</keyword>
<accession>A0A1U7IPJ9</accession>
<dbReference type="InterPro" id="IPR050792">
    <property type="entry name" value="ADP-ribosylglycohydrolase"/>
</dbReference>
<dbReference type="Gene3D" id="1.10.4080.10">
    <property type="entry name" value="ADP-ribosylation/Crystallin J1"/>
    <property type="match status" value="1"/>
</dbReference>
<evidence type="ECO:0000313" key="2">
    <source>
        <dbReference type="EMBL" id="OKH39333.1"/>
    </source>
</evidence>
<dbReference type="EMBL" id="MRCE01000005">
    <property type="protein sequence ID" value="OKH39333.1"/>
    <property type="molecule type" value="Genomic_DNA"/>
</dbReference>
<dbReference type="PANTHER" id="PTHR16222">
    <property type="entry name" value="ADP-RIBOSYLGLYCOHYDROLASE"/>
    <property type="match status" value="1"/>
</dbReference>
<feature type="binding site" evidence="1">
    <location>
        <position position="262"/>
    </location>
    <ligand>
        <name>Mg(2+)</name>
        <dbReference type="ChEBI" id="CHEBI:18420"/>
        <label>1</label>
    </ligand>
</feature>
<feature type="binding site" evidence="1">
    <location>
        <position position="53"/>
    </location>
    <ligand>
        <name>Mg(2+)</name>
        <dbReference type="ChEBI" id="CHEBI:18420"/>
        <label>1</label>
    </ligand>
</feature>
<protein>
    <submittedName>
        <fullName evidence="2">ADP-ribosylglycohydrolase</fullName>
    </submittedName>
</protein>
<dbReference type="RefSeq" id="WP_073592587.1">
    <property type="nucleotide sequence ID" value="NZ_MRCE01000005.1"/>
</dbReference>
<dbReference type="Pfam" id="PF03747">
    <property type="entry name" value="ADP_ribosyl_GH"/>
    <property type="match status" value="1"/>
</dbReference>
<dbReference type="InterPro" id="IPR036705">
    <property type="entry name" value="Ribosyl_crysJ1_sf"/>
</dbReference>
<dbReference type="OrthoDB" id="9798107at2"/>
<gene>
    <name evidence="2" type="ORF">NIES2119_06220</name>
</gene>
<dbReference type="AlphaFoldDB" id="A0A1U7IPJ9"/>
<sequence>MEKITRYRGSLLGLAVGDAVGTTLEFRSPGTFTPIKDMVGGGPFQLIPGQWTDDTSMALCLAESLIEKQGFDPIHQLQKYLQWCNQGHLSSTGECFDIGNTVQQALWRFEDTGEPFCGSIDPLSAGNGSIMRLAPVPLFYAANPEDAIAKAKDSSRTTHGAATAVDACRYLAALIVGAINGISKEELLANRYSPIPNYWENNPLVEEIDEIAQGSFKHRQPPEIKGTGYVVKSLEAALWAFYHSNSFAEGCLLAVNLGDDADTTGAVYGQLAGAFYGEEGIPKTWREKLAKHDLIVSMAEQIFALCW</sequence>
<proteinExistence type="predicted"/>
<feature type="binding site" evidence="1">
    <location>
        <position position="54"/>
    </location>
    <ligand>
        <name>Mg(2+)</name>
        <dbReference type="ChEBI" id="CHEBI:18420"/>
        <label>1</label>
    </ligand>
</feature>
<feature type="binding site" evidence="1">
    <location>
        <position position="263"/>
    </location>
    <ligand>
        <name>Mg(2+)</name>
        <dbReference type="ChEBI" id="CHEBI:18420"/>
        <label>1</label>
    </ligand>
</feature>
<dbReference type="GO" id="GO:0016787">
    <property type="term" value="F:hydrolase activity"/>
    <property type="evidence" value="ECO:0007669"/>
    <property type="project" value="UniProtKB-KW"/>
</dbReference>
<name>A0A1U7IPJ9_9CYAN</name>
<feature type="binding site" evidence="1">
    <location>
        <position position="260"/>
    </location>
    <ligand>
        <name>Mg(2+)</name>
        <dbReference type="ChEBI" id="CHEBI:18420"/>
        <label>1</label>
    </ligand>
</feature>